<name>A0A515DD96_9BURK</name>
<evidence type="ECO:0000313" key="2">
    <source>
        <dbReference type="EMBL" id="QDL38320.1"/>
    </source>
</evidence>
<keyword evidence="1" id="KW-0472">Membrane</keyword>
<gene>
    <name evidence="2" type="ORF">EUB48_14235</name>
</gene>
<dbReference type="Proteomes" id="UP000316798">
    <property type="component" value="Chromosome"/>
</dbReference>
<keyword evidence="3" id="KW-1185">Reference proteome</keyword>
<organism evidence="2 3">
    <name type="scientific">Rhodoferax sediminis</name>
    <dbReference type="NCBI Taxonomy" id="2509614"/>
    <lineage>
        <taxon>Bacteria</taxon>
        <taxon>Pseudomonadati</taxon>
        <taxon>Pseudomonadota</taxon>
        <taxon>Betaproteobacteria</taxon>
        <taxon>Burkholderiales</taxon>
        <taxon>Comamonadaceae</taxon>
        <taxon>Rhodoferax</taxon>
    </lineage>
</organism>
<keyword evidence="1" id="KW-1133">Transmembrane helix</keyword>
<dbReference type="OrthoDB" id="9851776at2"/>
<dbReference type="KEGG" id="rhf:EUB48_14235"/>
<protein>
    <submittedName>
        <fullName evidence="2">Uncharacterized protein</fullName>
    </submittedName>
</protein>
<evidence type="ECO:0000313" key="3">
    <source>
        <dbReference type="Proteomes" id="UP000316798"/>
    </source>
</evidence>
<proteinExistence type="predicted"/>
<dbReference type="AlphaFoldDB" id="A0A515DD96"/>
<dbReference type="EMBL" id="CP035503">
    <property type="protein sequence ID" value="QDL38320.1"/>
    <property type="molecule type" value="Genomic_DNA"/>
</dbReference>
<dbReference type="RefSeq" id="WP_142819750.1">
    <property type="nucleotide sequence ID" value="NZ_CP035503.1"/>
</dbReference>
<accession>A0A515DD96</accession>
<sequence length="109" mass="11338">MHTRKKARRGRHTVPGHKRTLPVEWQLTLWLGVVALALGLFALTPAINDETGQPALAGLTHSQGSGGSGILPASYPSAQAQRDTTVANCAGLRTGSATPSAASRANMAR</sequence>
<keyword evidence="1" id="KW-0812">Transmembrane</keyword>
<feature type="transmembrane region" description="Helical" evidence="1">
    <location>
        <begin position="27"/>
        <end position="47"/>
    </location>
</feature>
<evidence type="ECO:0000256" key="1">
    <source>
        <dbReference type="SAM" id="Phobius"/>
    </source>
</evidence>
<reference evidence="2 3" key="1">
    <citation type="submission" date="2019-01" db="EMBL/GenBank/DDBJ databases">
        <title>Genomic insights into a novel species Rhodoferax sp.</title>
        <authorList>
            <person name="Jin L."/>
        </authorList>
    </citation>
    <scope>NUCLEOTIDE SEQUENCE [LARGE SCALE GENOMIC DNA]</scope>
    <source>
        <strain evidence="2 3">CHu59-6-5</strain>
    </source>
</reference>